<organism evidence="2 3">
    <name type="scientific">Gordonia phage Danyall</name>
    <dbReference type="NCBI Taxonomy" id="2250390"/>
    <lineage>
        <taxon>Viruses</taxon>
        <taxon>Duplodnaviria</taxon>
        <taxon>Heunggongvirae</taxon>
        <taxon>Uroviricota</taxon>
        <taxon>Caudoviricetes</taxon>
        <taxon>Stackebrandtviridae</taxon>
        <taxon>Frickvirinae</taxon>
        <taxon>Wizardvirus</taxon>
        <taxon>Wizardvirus danyall</taxon>
    </lineage>
</organism>
<accession>A0A345KR32</accession>
<keyword evidence="3" id="KW-1185">Reference proteome</keyword>
<gene>
    <name evidence="2" type="primary">4</name>
    <name evidence="2" type="ORF">SEA_DANYALL_4</name>
</gene>
<evidence type="ECO:0000256" key="1">
    <source>
        <dbReference type="SAM" id="Phobius"/>
    </source>
</evidence>
<proteinExistence type="predicted"/>
<evidence type="ECO:0000313" key="2">
    <source>
        <dbReference type="EMBL" id="AXH45484.1"/>
    </source>
</evidence>
<dbReference type="KEGG" id="vg:65114266"/>
<dbReference type="Proteomes" id="UP000259123">
    <property type="component" value="Segment"/>
</dbReference>
<keyword evidence="1" id="KW-0472">Membrane</keyword>
<keyword evidence="1" id="KW-1133">Transmembrane helix</keyword>
<sequence length="149" mass="16806">MSTADLWWWDVLGALALSVPLYWASSRAGHRWARWRDLIRQERAIDRREQNRDLEEIMQAWDAARPVARAKPIPHPNITPPTGGSGQAAASMVPLIIHPDYMGDLEDLIQAQGFRPDEYTEVRDGAGRLVRLDTSPDFDDWGSSDTVLG</sequence>
<feature type="transmembrane region" description="Helical" evidence="1">
    <location>
        <begin position="6"/>
        <end position="24"/>
    </location>
</feature>
<name>A0A345KR32_9CAUD</name>
<keyword evidence="1" id="KW-0812">Transmembrane</keyword>
<dbReference type="EMBL" id="MH479910">
    <property type="protein sequence ID" value="AXH45484.1"/>
    <property type="molecule type" value="Genomic_DNA"/>
</dbReference>
<protein>
    <submittedName>
        <fullName evidence="2">Uncharacterized protein</fullName>
    </submittedName>
</protein>
<dbReference type="RefSeq" id="YP_010096609.1">
    <property type="nucleotide sequence ID" value="NC_055751.1"/>
</dbReference>
<evidence type="ECO:0000313" key="3">
    <source>
        <dbReference type="Proteomes" id="UP000259123"/>
    </source>
</evidence>
<dbReference type="GeneID" id="65114266"/>
<reference evidence="2 3" key="1">
    <citation type="submission" date="2018-06" db="EMBL/GenBank/DDBJ databases">
        <authorList>
            <person name="Brown M.E."/>
            <person name="Griffith B.C."/>
            <person name="Chatowsky O.R."/>
            <person name="Delesalle V.A."/>
            <person name="Garlena R.A."/>
            <person name="Russell D.A."/>
            <person name="Pope W.H."/>
            <person name="Jacobs-Sera D."/>
            <person name="Hatfull G.F."/>
        </authorList>
    </citation>
    <scope>NUCLEOTIDE SEQUENCE [LARGE SCALE GENOMIC DNA]</scope>
</reference>